<accession>A0A6N2U3E5</accession>
<feature type="domain" description="RNA polymerase sigma factor 70 region 4 type 2" evidence="2">
    <location>
        <begin position="118"/>
        <end position="169"/>
    </location>
</feature>
<dbReference type="InterPro" id="IPR013249">
    <property type="entry name" value="RNA_pol_sigma70_r4_t2"/>
</dbReference>
<dbReference type="InterPro" id="IPR013324">
    <property type="entry name" value="RNA_pol_sigma_r3/r4-like"/>
</dbReference>
<dbReference type="GO" id="GO:0003677">
    <property type="term" value="F:DNA binding"/>
    <property type="evidence" value="ECO:0007669"/>
    <property type="project" value="InterPro"/>
</dbReference>
<protein>
    <submittedName>
        <fullName evidence="3">Sigma-70, region 4</fullName>
    </submittedName>
</protein>
<dbReference type="GO" id="GO:0016987">
    <property type="term" value="F:sigma factor activity"/>
    <property type="evidence" value="ECO:0007669"/>
    <property type="project" value="InterPro"/>
</dbReference>
<proteinExistence type="predicted"/>
<evidence type="ECO:0000256" key="1">
    <source>
        <dbReference type="SAM" id="MobiDB-lite"/>
    </source>
</evidence>
<dbReference type="GO" id="GO:0006352">
    <property type="term" value="P:DNA-templated transcription initiation"/>
    <property type="evidence" value="ECO:0007669"/>
    <property type="project" value="InterPro"/>
</dbReference>
<gene>
    <name evidence="3" type="ORF">CBLFYP116_01896</name>
</gene>
<dbReference type="Pfam" id="PF08281">
    <property type="entry name" value="Sigma70_r4_2"/>
    <property type="match status" value="1"/>
</dbReference>
<dbReference type="SUPFAM" id="SSF88659">
    <property type="entry name" value="Sigma3 and sigma4 domains of RNA polymerase sigma factors"/>
    <property type="match status" value="1"/>
</dbReference>
<organism evidence="3">
    <name type="scientific">Enterocloster bolteae</name>
    <dbReference type="NCBI Taxonomy" id="208479"/>
    <lineage>
        <taxon>Bacteria</taxon>
        <taxon>Bacillati</taxon>
        <taxon>Bacillota</taxon>
        <taxon>Clostridia</taxon>
        <taxon>Lachnospirales</taxon>
        <taxon>Lachnospiraceae</taxon>
        <taxon>Enterocloster</taxon>
    </lineage>
</organism>
<reference evidence="3" key="1">
    <citation type="submission" date="2019-11" db="EMBL/GenBank/DDBJ databases">
        <authorList>
            <person name="Feng L."/>
        </authorList>
    </citation>
    <scope>NUCLEOTIDE SEQUENCE</scope>
    <source>
        <strain evidence="3">CbolteaeLFYP116</strain>
    </source>
</reference>
<dbReference type="Gene3D" id="1.10.10.10">
    <property type="entry name" value="Winged helix-like DNA-binding domain superfamily/Winged helix DNA-binding domain"/>
    <property type="match status" value="1"/>
</dbReference>
<name>A0A6N2U3E5_9FIRM</name>
<dbReference type="AlphaFoldDB" id="A0A6N2U3E5"/>
<evidence type="ECO:0000313" key="3">
    <source>
        <dbReference type="EMBL" id="VYT10951.1"/>
    </source>
</evidence>
<evidence type="ECO:0000259" key="2">
    <source>
        <dbReference type="Pfam" id="PF08281"/>
    </source>
</evidence>
<sequence length="179" mass="20433">MNGAYEPPLTAPSVFAGEQTRGDSKGCCRPSLSSQKGGFSMTETEYQMAVQRTHDAYCKTVIRHAAITAIRRLQKKWEREISLDYLTNEKFIQFAEPEPDEEHPFTVCGQTVLLSNAALADAISVLPEQTREEILRYYFLRQPQRVIGAHIGRSRSTAGRHIRLALQRLREEMEVSRYE</sequence>
<feature type="region of interest" description="Disordered" evidence="1">
    <location>
        <begin position="1"/>
        <end position="28"/>
    </location>
</feature>
<dbReference type="EMBL" id="CACRTF010000011">
    <property type="protein sequence ID" value="VYT10951.1"/>
    <property type="molecule type" value="Genomic_DNA"/>
</dbReference>
<dbReference type="InterPro" id="IPR036388">
    <property type="entry name" value="WH-like_DNA-bd_sf"/>
</dbReference>